<dbReference type="OrthoDB" id="9770965at2"/>
<dbReference type="InterPro" id="IPR043864">
    <property type="entry name" value="Omp85-like_dom"/>
</dbReference>
<feature type="active site" description="Proton acceptor" evidence="4">
    <location>
        <position position="205"/>
    </location>
</feature>
<reference evidence="8" key="1">
    <citation type="submission" date="2016-11" db="EMBL/GenBank/DDBJ databases">
        <authorList>
            <person name="Varghese N."/>
            <person name="Submissions S."/>
        </authorList>
    </citation>
    <scope>NUCLEOTIDE SEQUENCE [LARGE SCALE GENOMIC DNA]</scope>
    <source>
        <strain evidence="8">ACAM 48</strain>
    </source>
</reference>
<feature type="signal peptide" evidence="5">
    <location>
        <begin position="1"/>
        <end position="20"/>
    </location>
</feature>
<keyword evidence="5" id="KW-0732">Signal</keyword>
<dbReference type="STRING" id="143223.SAMN05878281_2200"/>
<evidence type="ECO:0000256" key="2">
    <source>
        <dbReference type="ARBA" id="ARBA00022963"/>
    </source>
</evidence>
<dbReference type="RefSeq" id="WP_079735264.1">
    <property type="nucleotide sequence ID" value="NZ_LT670848.1"/>
</dbReference>
<dbReference type="SUPFAM" id="SSF52151">
    <property type="entry name" value="FabD/lysophospholipase-like"/>
    <property type="match status" value="1"/>
</dbReference>
<evidence type="ECO:0000256" key="3">
    <source>
        <dbReference type="ARBA" id="ARBA00023098"/>
    </source>
</evidence>
<keyword evidence="2 4" id="KW-0442">Lipid degradation</keyword>
<proteinExistence type="predicted"/>
<feature type="short sequence motif" description="DGA/G" evidence="4">
    <location>
        <begin position="205"/>
        <end position="207"/>
    </location>
</feature>
<dbReference type="InterPro" id="IPR002641">
    <property type="entry name" value="PNPLA_dom"/>
</dbReference>
<dbReference type="Gene3D" id="3.40.1090.10">
    <property type="entry name" value="Cytosolic phospholipase A2 catalytic domain"/>
    <property type="match status" value="2"/>
</dbReference>
<evidence type="ECO:0000256" key="4">
    <source>
        <dbReference type="PROSITE-ProRule" id="PRU01161"/>
    </source>
</evidence>
<evidence type="ECO:0000313" key="7">
    <source>
        <dbReference type="EMBL" id="SHM83884.1"/>
    </source>
</evidence>
<dbReference type="GO" id="GO:0016042">
    <property type="term" value="P:lipid catabolic process"/>
    <property type="evidence" value="ECO:0007669"/>
    <property type="project" value="UniProtKB-UniRule"/>
</dbReference>
<keyword evidence="3 4" id="KW-0443">Lipid metabolism</keyword>
<dbReference type="Proteomes" id="UP000190235">
    <property type="component" value="Chromosome I"/>
</dbReference>
<dbReference type="EMBL" id="LT670848">
    <property type="protein sequence ID" value="SHM83884.1"/>
    <property type="molecule type" value="Genomic_DNA"/>
</dbReference>
<accession>A0A1M7LZP8</accession>
<protein>
    <submittedName>
        <fullName evidence="7">NTE family protein</fullName>
    </submittedName>
</protein>
<evidence type="ECO:0000259" key="6">
    <source>
        <dbReference type="PROSITE" id="PS51635"/>
    </source>
</evidence>
<evidence type="ECO:0000313" key="8">
    <source>
        <dbReference type="Proteomes" id="UP000190235"/>
    </source>
</evidence>
<feature type="short sequence motif" description="GXGXXG" evidence="4">
    <location>
        <begin position="32"/>
        <end position="37"/>
    </location>
</feature>
<dbReference type="InterPro" id="IPR016035">
    <property type="entry name" value="Acyl_Trfase/lysoPLipase"/>
</dbReference>
<gene>
    <name evidence="7" type="ORF">SAMN05878281_2200</name>
</gene>
<organism evidence="7 8">
    <name type="scientific">Salegentibacter salegens</name>
    <dbReference type="NCBI Taxonomy" id="143223"/>
    <lineage>
        <taxon>Bacteria</taxon>
        <taxon>Pseudomonadati</taxon>
        <taxon>Bacteroidota</taxon>
        <taxon>Flavobacteriia</taxon>
        <taxon>Flavobacteriales</taxon>
        <taxon>Flavobacteriaceae</taxon>
        <taxon>Salegentibacter</taxon>
    </lineage>
</organism>
<name>A0A1M7LZP8_9FLAO</name>
<feature type="chain" id="PRO_5012884389" evidence="5">
    <location>
        <begin position="21"/>
        <end position="742"/>
    </location>
</feature>
<dbReference type="PANTHER" id="PTHR14226:SF76">
    <property type="entry name" value="NTE FAMILY PROTEIN RSSA"/>
    <property type="match status" value="1"/>
</dbReference>
<dbReference type="Pfam" id="PF01734">
    <property type="entry name" value="Patatin"/>
    <property type="match status" value="1"/>
</dbReference>
<feature type="domain" description="PNPLA" evidence="6">
    <location>
        <begin position="28"/>
        <end position="218"/>
    </location>
</feature>
<dbReference type="AlphaFoldDB" id="A0A1M7LZP8"/>
<feature type="active site" description="Nucleophile" evidence="4">
    <location>
        <position position="61"/>
    </location>
</feature>
<feature type="short sequence motif" description="GXSXG" evidence="4">
    <location>
        <begin position="59"/>
        <end position="63"/>
    </location>
</feature>
<dbReference type="CDD" id="cd07205">
    <property type="entry name" value="Pat_PNPLA6_PNPLA7_NTE1_like"/>
    <property type="match status" value="1"/>
</dbReference>
<evidence type="ECO:0000256" key="5">
    <source>
        <dbReference type="SAM" id="SignalP"/>
    </source>
</evidence>
<keyword evidence="1 4" id="KW-0378">Hydrolase</keyword>
<dbReference type="PANTHER" id="PTHR14226">
    <property type="entry name" value="NEUROPATHY TARGET ESTERASE/SWISS CHEESE D.MELANOGASTER"/>
    <property type="match status" value="1"/>
</dbReference>
<sequence>MKKLLLLLFLFVMVPGISQEQEDLKVGLVLSGGGAKGLAHIGALKVIEEAGIRIDYIGGSSMGAIIGGLYASGYTAHELDSIFHETNFNILIQDNIPRSAKSFYEKEDAEKYAISLPFDDFKIGFPAGLSRGQNIYNLMSQLTMHLGNVDDFKELPIPFFCVAADVETGEEVILDEGSLAQAVSASGAIPSIFSPVSLNGRLLTDGGVANNYPVEELRKRGAEVIIGVDVQDSLVNKDNLRNVFDILAQISNFRTISDMKEKIPKTDIYIKPDISPFSVLSFEEGEAIIDSGRVASLKRKDDLENLAARQNSAPRNIVIPEMDTLQISTLTLEGNNTYPRSYILGKLRLNYFTDFTFKDLNEGINNLSATGNFNRINYRLIPNNDDRLYTLSLQIEESENKSLLRLGVHYDELYQIGALINYTHKSLLFSNDVTSLDVVVGDQFRYNFDYYIDKGFYWSIGVKSRYNNFDHPVSFDFASENAELQDIGVNRIDIDYRDFTNQFYAETLFKQVFSFGLGAEHKFLKIASETLNNPNPEISDTRLFENSHYYSAFSYLKYDSYDNKYFPSRGVYFDGNFHLYLFSSDFNNDFSEFSIAKGTLGYAFSPINRFSTRIVTEAGFKIGNDGVNTLDFFLGGYGNNLINNFVPFYGYDFISLSGDSYIKGLVEFDYEIFRKNHVIASANIANVGNKLYSSGTWLSMPDFTGYALGYGIDTFIGPLEVKYTYSPEIKASQWFFSLGFWF</sequence>
<evidence type="ECO:0000256" key="1">
    <source>
        <dbReference type="ARBA" id="ARBA00022801"/>
    </source>
</evidence>
<dbReference type="GO" id="GO:0016787">
    <property type="term" value="F:hydrolase activity"/>
    <property type="evidence" value="ECO:0007669"/>
    <property type="project" value="UniProtKB-UniRule"/>
</dbReference>
<keyword evidence="8" id="KW-1185">Reference proteome</keyword>
<dbReference type="PROSITE" id="PS51635">
    <property type="entry name" value="PNPLA"/>
    <property type="match status" value="1"/>
</dbReference>
<dbReference type="Pfam" id="PF19143">
    <property type="entry name" value="Omp85_2"/>
    <property type="match status" value="1"/>
</dbReference>
<dbReference type="InterPro" id="IPR050301">
    <property type="entry name" value="NTE"/>
</dbReference>